<evidence type="ECO:0000256" key="11">
    <source>
        <dbReference type="ARBA" id="ARBA00023136"/>
    </source>
</evidence>
<evidence type="ECO:0000256" key="9">
    <source>
        <dbReference type="ARBA" id="ARBA00022729"/>
    </source>
</evidence>
<protein>
    <recommendedName>
        <fullName evidence="17">CFEM domain-containing protein</fullName>
    </recommendedName>
</protein>
<keyword evidence="12 15" id="KW-1015">Disulfide bond</keyword>
<name>A0A1F5L2P8_PENAI</name>
<feature type="chain" id="PRO_5009519189" description="CFEM domain-containing protein" evidence="16">
    <location>
        <begin position="17"/>
        <end position="86"/>
    </location>
</feature>
<evidence type="ECO:0000256" key="14">
    <source>
        <dbReference type="ARBA" id="ARBA00023288"/>
    </source>
</evidence>
<evidence type="ECO:0000256" key="7">
    <source>
        <dbReference type="ARBA" id="ARBA00022622"/>
    </source>
</evidence>
<evidence type="ECO:0000259" key="17">
    <source>
        <dbReference type="PROSITE" id="PS52012"/>
    </source>
</evidence>
<sequence>MKNLAVIIAIVAAVQAQSIDDVPPCARDCLRNSTKKVTLCAESDLSCVCGKFDQIRGDAAGCVLGACGADTGKVLDATKQLCEPLA</sequence>
<keyword evidence="19" id="KW-1185">Reference proteome</keyword>
<keyword evidence="9 16" id="KW-0732">Signal</keyword>
<dbReference type="PANTHER" id="PTHR37928">
    <property type="entry name" value="CFEM DOMAIN PROTEIN (AFU_ORTHOLOGUE AFUA_6G14090)"/>
    <property type="match status" value="1"/>
</dbReference>
<dbReference type="EMBL" id="LXJU01000049">
    <property type="protein sequence ID" value="OGE47326.1"/>
    <property type="molecule type" value="Genomic_DNA"/>
</dbReference>
<evidence type="ECO:0000256" key="13">
    <source>
        <dbReference type="ARBA" id="ARBA00023180"/>
    </source>
</evidence>
<evidence type="ECO:0000313" key="18">
    <source>
        <dbReference type="EMBL" id="OGE47326.1"/>
    </source>
</evidence>
<proteinExistence type="inferred from homology"/>
<dbReference type="InterPro" id="IPR008427">
    <property type="entry name" value="Extracellular_membr_CFEM_dom"/>
</dbReference>
<dbReference type="InterPro" id="IPR051735">
    <property type="entry name" value="CFEM_domain"/>
</dbReference>
<evidence type="ECO:0000256" key="4">
    <source>
        <dbReference type="ARBA" id="ARBA00022475"/>
    </source>
</evidence>
<dbReference type="OrthoDB" id="3767534at2759"/>
<dbReference type="GO" id="GO:0046872">
    <property type="term" value="F:metal ion binding"/>
    <property type="evidence" value="ECO:0007669"/>
    <property type="project" value="UniProtKB-UniRule"/>
</dbReference>
<evidence type="ECO:0000256" key="16">
    <source>
        <dbReference type="SAM" id="SignalP"/>
    </source>
</evidence>
<evidence type="ECO:0000256" key="8">
    <source>
        <dbReference type="ARBA" id="ARBA00022723"/>
    </source>
</evidence>
<evidence type="ECO:0000256" key="5">
    <source>
        <dbReference type="ARBA" id="ARBA00022525"/>
    </source>
</evidence>
<dbReference type="PANTHER" id="PTHR37928:SF2">
    <property type="entry name" value="GPI ANCHORED CFEM DOMAIN PROTEIN (AFU_ORTHOLOGUE AFUA_6G10580)"/>
    <property type="match status" value="1"/>
</dbReference>
<keyword evidence="6 15" id="KW-0349">Heme</keyword>
<feature type="disulfide bond" evidence="15">
    <location>
        <begin position="40"/>
        <end position="47"/>
    </location>
</feature>
<evidence type="ECO:0000256" key="1">
    <source>
        <dbReference type="ARBA" id="ARBA00004609"/>
    </source>
</evidence>
<keyword evidence="13" id="KW-0325">Glycoprotein</keyword>
<dbReference type="GeneID" id="34582079"/>
<evidence type="ECO:0000256" key="10">
    <source>
        <dbReference type="ARBA" id="ARBA00023004"/>
    </source>
</evidence>
<dbReference type="GO" id="GO:0005886">
    <property type="term" value="C:plasma membrane"/>
    <property type="evidence" value="ECO:0007669"/>
    <property type="project" value="UniProtKB-SubCell"/>
</dbReference>
<keyword evidence="10 15" id="KW-0408">Iron</keyword>
<dbReference type="GO" id="GO:0005576">
    <property type="term" value="C:extracellular region"/>
    <property type="evidence" value="ECO:0007669"/>
    <property type="project" value="UniProtKB-SubCell"/>
</dbReference>
<evidence type="ECO:0000256" key="3">
    <source>
        <dbReference type="ARBA" id="ARBA00010031"/>
    </source>
</evidence>
<comment type="caution">
    <text evidence="18">The sequence shown here is derived from an EMBL/GenBank/DDBJ whole genome shotgun (WGS) entry which is preliminary data.</text>
</comment>
<keyword evidence="4" id="KW-1003">Cell membrane</keyword>
<dbReference type="Pfam" id="PF05730">
    <property type="entry name" value="CFEM"/>
    <property type="match status" value="1"/>
</dbReference>
<reference evidence="18 19" key="1">
    <citation type="journal article" date="2016" name="Sci. Rep.">
        <title>Penicillium arizonense, a new, genome sequenced fungal species, reveals a high chemical diversity in secreted metabolites.</title>
        <authorList>
            <person name="Grijseels S."/>
            <person name="Nielsen J.C."/>
            <person name="Randelovic M."/>
            <person name="Nielsen J."/>
            <person name="Nielsen K.F."/>
            <person name="Workman M."/>
            <person name="Frisvad J.C."/>
        </authorList>
    </citation>
    <scope>NUCLEOTIDE SEQUENCE [LARGE SCALE GENOMIC DNA]</scope>
    <source>
        <strain evidence="18 19">CBS 141311</strain>
    </source>
</reference>
<feature type="disulfide bond" evidence="15">
    <location>
        <begin position="49"/>
        <end position="82"/>
    </location>
</feature>
<evidence type="ECO:0000256" key="6">
    <source>
        <dbReference type="ARBA" id="ARBA00022617"/>
    </source>
</evidence>
<evidence type="ECO:0000256" key="2">
    <source>
        <dbReference type="ARBA" id="ARBA00004613"/>
    </source>
</evidence>
<feature type="signal peptide" evidence="16">
    <location>
        <begin position="1"/>
        <end position="16"/>
    </location>
</feature>
<dbReference type="GO" id="GO:0098552">
    <property type="term" value="C:side of membrane"/>
    <property type="evidence" value="ECO:0007669"/>
    <property type="project" value="UniProtKB-KW"/>
</dbReference>
<dbReference type="RefSeq" id="XP_022482785.1">
    <property type="nucleotide sequence ID" value="XM_022637345.1"/>
</dbReference>
<dbReference type="Proteomes" id="UP000177622">
    <property type="component" value="Unassembled WGS sequence"/>
</dbReference>
<organism evidence="18 19">
    <name type="scientific">Penicillium arizonense</name>
    <dbReference type="NCBI Taxonomy" id="1835702"/>
    <lineage>
        <taxon>Eukaryota</taxon>
        <taxon>Fungi</taxon>
        <taxon>Dikarya</taxon>
        <taxon>Ascomycota</taxon>
        <taxon>Pezizomycotina</taxon>
        <taxon>Eurotiomycetes</taxon>
        <taxon>Eurotiomycetidae</taxon>
        <taxon>Eurotiales</taxon>
        <taxon>Aspergillaceae</taxon>
        <taxon>Penicillium</taxon>
    </lineage>
</organism>
<keyword evidence="14" id="KW-0449">Lipoprotein</keyword>
<keyword evidence="11" id="KW-0472">Membrane</keyword>
<feature type="binding site" description="axial binding residue" evidence="15">
    <location>
        <position position="44"/>
    </location>
    <ligand>
        <name>heme</name>
        <dbReference type="ChEBI" id="CHEBI:30413"/>
    </ligand>
    <ligandPart>
        <name>Fe</name>
        <dbReference type="ChEBI" id="CHEBI:18248"/>
    </ligandPart>
</feature>
<accession>A0A1F5L2P8</accession>
<feature type="domain" description="CFEM" evidence="17">
    <location>
        <begin position="1"/>
        <end position="86"/>
    </location>
</feature>
<evidence type="ECO:0000256" key="12">
    <source>
        <dbReference type="ARBA" id="ARBA00023157"/>
    </source>
</evidence>
<keyword evidence="7" id="KW-0336">GPI-anchor</keyword>
<dbReference type="AlphaFoldDB" id="A0A1F5L2P8"/>
<gene>
    <name evidence="18" type="ORF">PENARI_c049G00015</name>
</gene>
<keyword evidence="5" id="KW-0964">Secreted</keyword>
<keyword evidence="8 15" id="KW-0479">Metal-binding</keyword>
<evidence type="ECO:0000313" key="19">
    <source>
        <dbReference type="Proteomes" id="UP000177622"/>
    </source>
</evidence>
<dbReference type="SMART" id="SM00747">
    <property type="entry name" value="CFEM"/>
    <property type="match status" value="1"/>
</dbReference>
<dbReference type="PROSITE" id="PS52012">
    <property type="entry name" value="CFEM"/>
    <property type="match status" value="1"/>
</dbReference>
<comment type="similarity">
    <text evidence="3">Belongs to the RBT5 family.</text>
</comment>
<comment type="caution">
    <text evidence="15">Lacks conserved residue(s) required for the propagation of feature annotation.</text>
</comment>
<comment type="subcellular location">
    <subcellularLocation>
        <location evidence="1">Cell membrane</location>
        <topology evidence="1">Lipid-anchor</topology>
        <topology evidence="1">GPI-anchor</topology>
    </subcellularLocation>
    <subcellularLocation>
        <location evidence="2">Secreted</location>
    </subcellularLocation>
</comment>
<evidence type="ECO:0000256" key="15">
    <source>
        <dbReference type="PROSITE-ProRule" id="PRU01356"/>
    </source>
</evidence>